<evidence type="ECO:0000256" key="6">
    <source>
        <dbReference type="PROSITE-ProRule" id="PRU00283"/>
    </source>
</evidence>
<keyword evidence="5 6" id="KW-0505">Motor protein</keyword>
<evidence type="ECO:0000256" key="4">
    <source>
        <dbReference type="ARBA" id="ARBA00023054"/>
    </source>
</evidence>
<comment type="similarity">
    <text evidence="6 7">Belongs to the TRAFAC class myosin-kinesin ATPase superfamily. Kinesin family.</text>
</comment>
<dbReference type="PANTHER" id="PTHR47968:SF36">
    <property type="entry name" value="KINESIN HEAVY CHAIN ISOFORM X1"/>
    <property type="match status" value="1"/>
</dbReference>
<keyword evidence="4 8" id="KW-0175">Coiled coil</keyword>
<name>A0ABY8UM95_TETOB</name>
<protein>
    <recommendedName>
        <fullName evidence="7">Kinesin-like protein</fullName>
    </recommendedName>
</protein>
<gene>
    <name evidence="11" type="ORF">OEZ85_004172</name>
</gene>
<feature type="coiled-coil region" evidence="8">
    <location>
        <begin position="347"/>
        <end position="374"/>
    </location>
</feature>
<evidence type="ECO:0000256" key="2">
    <source>
        <dbReference type="ARBA" id="ARBA00022741"/>
    </source>
</evidence>
<evidence type="ECO:0000256" key="3">
    <source>
        <dbReference type="ARBA" id="ARBA00022840"/>
    </source>
</evidence>
<proteinExistence type="inferred from homology"/>
<dbReference type="InterPro" id="IPR001752">
    <property type="entry name" value="Kinesin_motor_dom"/>
</dbReference>
<evidence type="ECO:0000256" key="5">
    <source>
        <dbReference type="ARBA" id="ARBA00023175"/>
    </source>
</evidence>
<keyword evidence="12" id="KW-1185">Reference proteome</keyword>
<dbReference type="PANTHER" id="PTHR47968">
    <property type="entry name" value="CENTROMERE PROTEIN E"/>
    <property type="match status" value="1"/>
</dbReference>
<feature type="region of interest" description="Disordered" evidence="9">
    <location>
        <begin position="379"/>
        <end position="400"/>
    </location>
</feature>
<dbReference type="SUPFAM" id="SSF52540">
    <property type="entry name" value="P-loop containing nucleoside triphosphate hydrolases"/>
    <property type="match status" value="1"/>
</dbReference>
<evidence type="ECO:0000313" key="11">
    <source>
        <dbReference type="EMBL" id="WIA21788.1"/>
    </source>
</evidence>
<dbReference type="Pfam" id="PF00225">
    <property type="entry name" value="Kinesin"/>
    <property type="match status" value="1"/>
</dbReference>
<dbReference type="Proteomes" id="UP001244341">
    <property type="component" value="Chromosome 14b"/>
</dbReference>
<organism evidence="11 12">
    <name type="scientific">Tetradesmus obliquus</name>
    <name type="common">Green alga</name>
    <name type="synonym">Acutodesmus obliquus</name>
    <dbReference type="NCBI Taxonomy" id="3088"/>
    <lineage>
        <taxon>Eukaryota</taxon>
        <taxon>Viridiplantae</taxon>
        <taxon>Chlorophyta</taxon>
        <taxon>core chlorophytes</taxon>
        <taxon>Chlorophyceae</taxon>
        <taxon>CS clade</taxon>
        <taxon>Sphaeropleales</taxon>
        <taxon>Scenedesmaceae</taxon>
        <taxon>Tetradesmus</taxon>
    </lineage>
</organism>
<evidence type="ECO:0000256" key="8">
    <source>
        <dbReference type="SAM" id="Coils"/>
    </source>
</evidence>
<dbReference type="Gene3D" id="3.40.850.10">
    <property type="entry name" value="Kinesin motor domain"/>
    <property type="match status" value="1"/>
</dbReference>
<dbReference type="PROSITE" id="PS50067">
    <property type="entry name" value="KINESIN_MOTOR_2"/>
    <property type="match status" value="1"/>
</dbReference>
<dbReference type="InterPro" id="IPR036961">
    <property type="entry name" value="Kinesin_motor_dom_sf"/>
</dbReference>
<keyword evidence="2 6" id="KW-0547">Nucleotide-binding</keyword>
<dbReference type="EMBL" id="CP126221">
    <property type="protein sequence ID" value="WIA21788.1"/>
    <property type="molecule type" value="Genomic_DNA"/>
</dbReference>
<dbReference type="InterPro" id="IPR019821">
    <property type="entry name" value="Kinesin_motor_CS"/>
</dbReference>
<dbReference type="InterPro" id="IPR027640">
    <property type="entry name" value="Kinesin-like_fam"/>
</dbReference>
<reference evidence="11 12" key="1">
    <citation type="submission" date="2023-05" db="EMBL/GenBank/DDBJ databases">
        <title>A 100% complete, gapless, phased diploid assembly of the Scenedesmus obliquus UTEX 3031 genome.</title>
        <authorList>
            <person name="Biondi T.C."/>
            <person name="Hanschen E.R."/>
            <person name="Kwon T."/>
            <person name="Eng W."/>
            <person name="Kruse C.P.S."/>
            <person name="Koehler S.I."/>
            <person name="Kunde Y."/>
            <person name="Gleasner C.D."/>
            <person name="You Mak K.T."/>
            <person name="Polle J."/>
            <person name="Hovde B.T."/>
            <person name="Starkenburg S.R."/>
        </authorList>
    </citation>
    <scope>NUCLEOTIDE SEQUENCE [LARGE SCALE GENOMIC DNA]</scope>
    <source>
        <strain evidence="11 12">DOE0152z</strain>
    </source>
</reference>
<evidence type="ECO:0000256" key="1">
    <source>
        <dbReference type="ARBA" id="ARBA00022701"/>
    </source>
</evidence>
<evidence type="ECO:0000256" key="7">
    <source>
        <dbReference type="RuleBase" id="RU000394"/>
    </source>
</evidence>
<dbReference type="SMART" id="SM00129">
    <property type="entry name" value="KISc"/>
    <property type="match status" value="1"/>
</dbReference>
<feature type="domain" description="Kinesin motor" evidence="10">
    <location>
        <begin position="5"/>
        <end position="338"/>
    </location>
</feature>
<sequence length="460" mass="50098">MPQSAVKVFLRTRPSDVYSPEQLQVNQDTKTFTIVQAARSSGLPSDKAGPSQQYQFKFDGILHNASQEDVFEVCATDVLSSALEGYNSTIMCYGQTGAGKTHTMAGSRASYAARGLIPRVISALLARLGAAPGLAAWSVSVSYLEIYNEALYDLLDLTAQPQELALYEDGRGRVQVSGLRQVAVASEAEALALFFEGESNRVIGEHQLNKQSSRSHSIFMLSITTTPEGGDGRSLASKLCLVDLAGSERVSKTRSEGLVLKEAGHINRSLALLEQVVRAASERGRDHVPYRSSKLTHVLKDSLGGNCATVLIANVWGEPAQLDETLSTCRFAARMARLVCEVASNVVQEGGARVRELQREVQELKEELAMMQLMAGWQQQQQQQQQEGSNSSRERPYDDTQRQKLQQAVLAWLQLPDDADSSGSTLSQLPLSSVRQLRELLLAVKVGAAVDGKNWNACPC</sequence>
<keyword evidence="3 6" id="KW-0067">ATP-binding</keyword>
<evidence type="ECO:0000313" key="12">
    <source>
        <dbReference type="Proteomes" id="UP001244341"/>
    </source>
</evidence>
<keyword evidence="1 7" id="KW-0493">Microtubule</keyword>
<evidence type="ECO:0000256" key="9">
    <source>
        <dbReference type="SAM" id="MobiDB-lite"/>
    </source>
</evidence>
<dbReference type="PRINTS" id="PR00380">
    <property type="entry name" value="KINESINHEAVY"/>
</dbReference>
<dbReference type="PROSITE" id="PS00411">
    <property type="entry name" value="KINESIN_MOTOR_1"/>
    <property type="match status" value="1"/>
</dbReference>
<evidence type="ECO:0000259" key="10">
    <source>
        <dbReference type="PROSITE" id="PS50067"/>
    </source>
</evidence>
<feature type="binding site" evidence="6">
    <location>
        <begin position="94"/>
        <end position="101"/>
    </location>
    <ligand>
        <name>ATP</name>
        <dbReference type="ChEBI" id="CHEBI:30616"/>
    </ligand>
</feature>
<dbReference type="InterPro" id="IPR027417">
    <property type="entry name" value="P-loop_NTPase"/>
</dbReference>
<accession>A0ABY8UM95</accession>